<evidence type="ECO:0000256" key="1">
    <source>
        <dbReference type="ARBA" id="ARBA00003618"/>
    </source>
</evidence>
<dbReference type="GO" id="GO:0043590">
    <property type="term" value="C:bacterial nucleoid"/>
    <property type="evidence" value="ECO:0007669"/>
    <property type="project" value="TreeGrafter"/>
</dbReference>
<comment type="caution">
    <text evidence="12">The sequence shown here is derived from an EMBL/GenBank/DDBJ whole genome shotgun (WGS) entry which is preliminary data.</text>
</comment>
<evidence type="ECO:0000256" key="7">
    <source>
        <dbReference type="ARBA" id="ARBA00023204"/>
    </source>
</evidence>
<evidence type="ECO:0000256" key="8">
    <source>
        <dbReference type="ARBA" id="ARBA00033408"/>
    </source>
</evidence>
<dbReference type="GO" id="GO:0006310">
    <property type="term" value="P:DNA recombination"/>
    <property type="evidence" value="ECO:0007669"/>
    <property type="project" value="InterPro"/>
</dbReference>
<evidence type="ECO:0000256" key="3">
    <source>
        <dbReference type="ARBA" id="ARBA00021315"/>
    </source>
</evidence>
<evidence type="ECO:0000313" key="13">
    <source>
        <dbReference type="Proteomes" id="UP000297861"/>
    </source>
</evidence>
<dbReference type="InterPro" id="IPR027417">
    <property type="entry name" value="P-loop_NTPase"/>
</dbReference>
<evidence type="ECO:0000256" key="6">
    <source>
        <dbReference type="ARBA" id="ARBA00022840"/>
    </source>
</evidence>
<dbReference type="Gene3D" id="3.40.50.300">
    <property type="entry name" value="P-loop containing nucleotide triphosphate hydrolases"/>
    <property type="match status" value="2"/>
</dbReference>
<dbReference type="Proteomes" id="UP000297861">
    <property type="component" value="Unassembled WGS sequence"/>
</dbReference>
<dbReference type="AlphaFoldDB" id="A0A4Y8L709"/>
<dbReference type="PIRSF" id="PIRSF003128">
    <property type="entry name" value="RecN"/>
    <property type="match status" value="1"/>
</dbReference>
<evidence type="ECO:0000256" key="5">
    <source>
        <dbReference type="ARBA" id="ARBA00022763"/>
    </source>
</evidence>
<dbReference type="SUPFAM" id="SSF52540">
    <property type="entry name" value="P-loop containing nucleoside triphosphate hydrolases"/>
    <property type="match status" value="1"/>
</dbReference>
<evidence type="ECO:0000256" key="2">
    <source>
        <dbReference type="ARBA" id="ARBA00009441"/>
    </source>
</evidence>
<keyword evidence="13" id="KW-1185">Reference proteome</keyword>
<proteinExistence type="inferred from homology"/>
<accession>A0A4Y8L709</accession>
<protein>
    <recommendedName>
        <fullName evidence="3 9">DNA repair protein RecN</fullName>
    </recommendedName>
    <alternativeName>
        <fullName evidence="8 9">Recombination protein N</fullName>
    </alternativeName>
</protein>
<dbReference type="Pfam" id="PF02463">
    <property type="entry name" value="SMC_N"/>
    <property type="match status" value="1"/>
</dbReference>
<dbReference type="GO" id="GO:0005524">
    <property type="term" value="F:ATP binding"/>
    <property type="evidence" value="ECO:0007669"/>
    <property type="project" value="UniProtKB-KW"/>
</dbReference>
<dbReference type="EMBL" id="SOML01000003">
    <property type="protein sequence ID" value="TFD97292.1"/>
    <property type="molecule type" value="Genomic_DNA"/>
</dbReference>
<dbReference type="NCBIfam" id="TIGR00634">
    <property type="entry name" value="recN"/>
    <property type="match status" value="1"/>
</dbReference>
<evidence type="ECO:0000256" key="4">
    <source>
        <dbReference type="ARBA" id="ARBA00022741"/>
    </source>
</evidence>
<name>A0A4Y8L709_9BACT</name>
<keyword evidence="7 9" id="KW-0234">DNA repair</keyword>
<evidence type="ECO:0000256" key="9">
    <source>
        <dbReference type="PIRNR" id="PIRNR003128"/>
    </source>
</evidence>
<dbReference type="OrthoDB" id="9806954at2"/>
<keyword evidence="10" id="KW-0175">Coiled coil</keyword>
<dbReference type="PANTHER" id="PTHR11059">
    <property type="entry name" value="DNA REPAIR PROTEIN RECN"/>
    <property type="match status" value="1"/>
</dbReference>
<comment type="function">
    <text evidence="1 9">May be involved in recombinational repair of damaged DNA.</text>
</comment>
<reference evidence="12 13" key="1">
    <citation type="submission" date="2019-03" db="EMBL/GenBank/DDBJ databases">
        <title>San Antonio Military Medical Center submission to MRSN (WRAIR), pending publication.</title>
        <authorList>
            <person name="Blyth D.M."/>
            <person name="Mccarthy S.L."/>
            <person name="Schall S.E."/>
            <person name="Stam J.A."/>
            <person name="Ong A.C."/>
            <person name="Mcgann P.T."/>
        </authorList>
    </citation>
    <scope>NUCLEOTIDE SEQUENCE [LARGE SCALE GENOMIC DNA]</scope>
    <source>
        <strain evidence="12 13">MRSN571793</strain>
    </source>
</reference>
<dbReference type="FunFam" id="3.40.50.300:FF:000356">
    <property type="entry name" value="DNA repair protein RecN"/>
    <property type="match status" value="1"/>
</dbReference>
<dbReference type="STRING" id="1121485.GCA_000426485_01134"/>
<organism evidence="12 13">
    <name type="scientific">Dysgonomonas capnocytophagoides</name>
    <dbReference type="NCBI Taxonomy" id="45254"/>
    <lineage>
        <taxon>Bacteria</taxon>
        <taxon>Pseudomonadati</taxon>
        <taxon>Bacteroidota</taxon>
        <taxon>Bacteroidia</taxon>
        <taxon>Bacteroidales</taxon>
        <taxon>Dysgonomonadaceae</taxon>
        <taxon>Dysgonomonas</taxon>
    </lineage>
</organism>
<evidence type="ECO:0000259" key="11">
    <source>
        <dbReference type="Pfam" id="PF02463"/>
    </source>
</evidence>
<keyword evidence="5 9" id="KW-0227">DNA damage</keyword>
<dbReference type="CDD" id="cd03241">
    <property type="entry name" value="ABC_RecN"/>
    <property type="match status" value="2"/>
</dbReference>
<dbReference type="NCBIfam" id="NF008121">
    <property type="entry name" value="PRK10869.1"/>
    <property type="match status" value="1"/>
</dbReference>
<sequence length="553" mass="61527">MLKSLYIKNYALIDSLEIDFESGFSVITGETGAGKSIILGALSLILGQRADIKAIKQGESKCIIEGTFDVSAYDLKDFCEQAGIEYDPQTYILRREILSSGKSRAFINDSPVSLTELKDLGGFLIDIHSQHQNLMLGDTHFQLQVIDSLSGTGTLLKEYRQAFRIYKQAEKSLLDLQDLAAQNKADEDYVRFQHEALSEAKLTEGEQDELEKEMSTLNHAEDIKSALYKIHNLLSDDDKGIVVSLKEGLNAANGLDGVYSNAESIAQRLESAYIDLKDLSSETERSAGDVEFDPERLTFIEERLDQLYSLQQKHRVSSIAELISIYEELTIKLSNIDSYDQQIEELEKDLQAKQNKMLICAEKLSKQRKSTTPKIEKQLIEKITYLGMPNVRFECRITAKSHPDSTGIDDLQFMFSANKNVPLQPVADVASGGEISRVMLCLKSMIAGATALPTIIFDEVDTGVSGEVADKMGQIMKEFGGQMQVIAITHLPQIAAKGKAHYFVYKADSQTETTTNLKRLNDNERIQEIAQMLSGSKITDAAIENAKEMLGTK</sequence>
<feature type="coiled-coil region" evidence="10">
    <location>
        <begin position="329"/>
        <end position="363"/>
    </location>
</feature>
<dbReference type="RefSeq" id="WP_134435856.1">
    <property type="nucleotide sequence ID" value="NZ_SOML01000003.1"/>
</dbReference>
<dbReference type="InterPro" id="IPR004604">
    <property type="entry name" value="DNA_recomb/repair_RecN"/>
</dbReference>
<keyword evidence="6" id="KW-0067">ATP-binding</keyword>
<dbReference type="InterPro" id="IPR003395">
    <property type="entry name" value="RecF/RecN/SMC_N"/>
</dbReference>
<comment type="similarity">
    <text evidence="2 9">Belongs to the RecN family.</text>
</comment>
<dbReference type="FunFam" id="3.40.50.300:FF:000319">
    <property type="entry name" value="DNA repair protein RecN"/>
    <property type="match status" value="1"/>
</dbReference>
<keyword evidence="4" id="KW-0547">Nucleotide-binding</keyword>
<gene>
    <name evidence="12" type="primary">recN</name>
    <name evidence="12" type="ORF">E2605_06385</name>
</gene>
<feature type="domain" description="RecF/RecN/SMC N-terminal" evidence="11">
    <location>
        <begin position="2"/>
        <end position="511"/>
    </location>
</feature>
<evidence type="ECO:0000256" key="10">
    <source>
        <dbReference type="SAM" id="Coils"/>
    </source>
</evidence>
<dbReference type="GO" id="GO:0006281">
    <property type="term" value="P:DNA repair"/>
    <property type="evidence" value="ECO:0007669"/>
    <property type="project" value="UniProtKB-KW"/>
</dbReference>
<dbReference type="PANTHER" id="PTHR11059:SF0">
    <property type="entry name" value="DNA REPAIR PROTEIN RECN"/>
    <property type="match status" value="1"/>
</dbReference>
<evidence type="ECO:0000313" key="12">
    <source>
        <dbReference type="EMBL" id="TFD97292.1"/>
    </source>
</evidence>
<dbReference type="GO" id="GO:0009432">
    <property type="term" value="P:SOS response"/>
    <property type="evidence" value="ECO:0007669"/>
    <property type="project" value="TreeGrafter"/>
</dbReference>